<evidence type="ECO:0000256" key="2">
    <source>
        <dbReference type="ARBA" id="ARBA00006289"/>
    </source>
</evidence>
<organism evidence="7 8">
    <name type="scientific">Collybiopsis confluens</name>
    <dbReference type="NCBI Taxonomy" id="2823264"/>
    <lineage>
        <taxon>Eukaryota</taxon>
        <taxon>Fungi</taxon>
        <taxon>Dikarya</taxon>
        <taxon>Basidiomycota</taxon>
        <taxon>Agaricomycotina</taxon>
        <taxon>Agaricomycetes</taxon>
        <taxon>Agaricomycetidae</taxon>
        <taxon>Agaricales</taxon>
        <taxon>Marasmiineae</taxon>
        <taxon>Omphalotaceae</taxon>
        <taxon>Collybiopsis</taxon>
    </lineage>
</organism>
<dbReference type="InterPro" id="IPR057982">
    <property type="entry name" value="TPR_NAA35"/>
</dbReference>
<comment type="subcellular location">
    <subcellularLocation>
        <location evidence="1">Cytoplasm</location>
    </subcellularLocation>
</comment>
<feature type="region of interest" description="Disordered" evidence="4">
    <location>
        <begin position="593"/>
        <end position="619"/>
    </location>
</feature>
<evidence type="ECO:0000259" key="6">
    <source>
        <dbReference type="Pfam" id="PF25789"/>
    </source>
</evidence>
<evidence type="ECO:0000256" key="4">
    <source>
        <dbReference type="SAM" id="MobiDB-lite"/>
    </source>
</evidence>
<proteinExistence type="inferred from homology"/>
<feature type="region of interest" description="Disordered" evidence="4">
    <location>
        <begin position="708"/>
        <end position="739"/>
    </location>
</feature>
<evidence type="ECO:0000313" key="7">
    <source>
        <dbReference type="EMBL" id="KAF5367224.1"/>
    </source>
</evidence>
<keyword evidence="8" id="KW-1185">Reference proteome</keyword>
<comment type="caution">
    <text evidence="7">The sequence shown here is derived from an EMBL/GenBank/DDBJ whole genome shotgun (WGS) entry which is preliminary data.</text>
</comment>
<dbReference type="AlphaFoldDB" id="A0A8H5LRZ0"/>
<reference evidence="7 8" key="1">
    <citation type="journal article" date="2020" name="ISME J.">
        <title>Uncovering the hidden diversity of litter-decomposition mechanisms in mushroom-forming fungi.</title>
        <authorList>
            <person name="Floudas D."/>
            <person name="Bentzer J."/>
            <person name="Ahren D."/>
            <person name="Johansson T."/>
            <person name="Persson P."/>
            <person name="Tunlid A."/>
        </authorList>
    </citation>
    <scope>NUCLEOTIDE SEQUENCE [LARGE SCALE GENOMIC DNA]</scope>
    <source>
        <strain evidence="7 8">CBS 406.79</strain>
    </source>
</reference>
<accession>A0A8H5LRZ0</accession>
<feature type="compositionally biased region" description="Basic and acidic residues" evidence="4">
    <location>
        <begin position="608"/>
        <end position="619"/>
    </location>
</feature>
<dbReference type="EMBL" id="JAACJN010000145">
    <property type="protein sequence ID" value="KAF5367224.1"/>
    <property type="molecule type" value="Genomic_DNA"/>
</dbReference>
<evidence type="ECO:0000313" key="8">
    <source>
        <dbReference type="Proteomes" id="UP000518752"/>
    </source>
</evidence>
<dbReference type="Proteomes" id="UP000518752">
    <property type="component" value="Unassembled WGS sequence"/>
</dbReference>
<dbReference type="PANTHER" id="PTHR21373:SF0">
    <property type="entry name" value="N-ALPHA-ACETYLTRANSFERASE 35, NATC AUXILIARY SUBUNIT"/>
    <property type="match status" value="1"/>
</dbReference>
<dbReference type="PANTHER" id="PTHR21373">
    <property type="entry name" value="GLUCOSE REPRESSIBLE PROTEIN MAK10"/>
    <property type="match status" value="1"/>
</dbReference>
<dbReference type="OrthoDB" id="269405at2759"/>
<feature type="domain" description="NAA35-like TPR repeats" evidence="6">
    <location>
        <begin position="536"/>
        <end position="644"/>
    </location>
</feature>
<feature type="compositionally biased region" description="Pro residues" evidence="4">
    <location>
        <begin position="503"/>
        <end position="512"/>
    </location>
</feature>
<feature type="compositionally biased region" description="Low complexity" evidence="4">
    <location>
        <begin position="729"/>
        <end position="739"/>
    </location>
</feature>
<gene>
    <name evidence="7" type="ORF">D9757_012228</name>
</gene>
<evidence type="ECO:0008006" key="9">
    <source>
        <dbReference type="Google" id="ProtNLM"/>
    </source>
</evidence>
<dbReference type="Pfam" id="PF25789">
    <property type="entry name" value="TPR_NAA35"/>
    <property type="match status" value="1"/>
</dbReference>
<feature type="domain" description="NAA35-like N-terminal" evidence="5">
    <location>
        <begin position="33"/>
        <end position="193"/>
    </location>
</feature>
<feature type="region of interest" description="Disordered" evidence="4">
    <location>
        <begin position="493"/>
        <end position="516"/>
    </location>
</feature>
<sequence length="843" mass="95208">MAYMDVDPADGPGGGNFLEVTDVFAEASREMEPGSIVAIDGFSLTDAMSAIEIGEPRLDTGMQLENNSTPKDTFDPLTALLPEEICWIIDRSMAYEMEWHASNPLAHTIFTILHVHSLNEIDPDVLPYLFMFDTDPKKPLELVTVVLRAYLCGLLKCCNLAWNELSKGYLLDTEDWQSDKSGISLLEGWPVKAAVARLEAAMNWLPPSAGLKFSVTGSTVPPLWQEALKVRLQLRWTLLLLLNICSGTKSIASEHTEFLRLLNQARQLLSILRAHSQSQSPTFSTHLSPDSPARAAFDPFIARKLDTFIPVRVIEVPSMEQTCSAYERILDGWEELARLSNTFQVHIWDQIGYHQTWSTAPAAQPAYIRSCIQTVFFDGSRVLHRYPQAWVVERLFQETLGISYRAVATRYWDGPGSERLLELEKAVINTLIPHVRNQWANASRRRRFLVKLILDWHVIYDMMCQLVEEVEMDADEAANADVESNFGTQVQDKNIGRNMVSPSPTPSSPSPSHPSLDVTLRNLPKLAILWRLSSIREVILSGFQLELYHPLERPFAYWFASEVVGIHLRVLEGLSFGRAEGQDMVDATGEALREADTETQGRKKKKEKEKEVDSGEGSTGREREYQYNFLSTLRAMCMGMFVLLIQRIPPNTLFSQWEQLRANLKRRYKWAFDQAHTAAYERLEFEPVVLEPDFIGFLKAVGEVQGTVTQGREEDGKRGREGEDRRAAEPATSTAPSSSWLPSSEYFILAETLLQDLLATRNMGMMVDEKWATDRRALVTGMQETCEDLQVHDSQSDPTAELDWSWSLFSRSDGISNVKMKKTPWFPSIRRRDTSAGAGVGAM</sequence>
<name>A0A8H5LRZ0_9AGAR</name>
<protein>
    <recommendedName>
        <fullName evidence="9">Mak10-domain-containing protein</fullName>
    </recommendedName>
</protein>
<dbReference type="GO" id="GO:0031417">
    <property type="term" value="C:NatC complex"/>
    <property type="evidence" value="ECO:0007669"/>
    <property type="project" value="InterPro"/>
</dbReference>
<evidence type="ECO:0000256" key="3">
    <source>
        <dbReference type="ARBA" id="ARBA00022490"/>
    </source>
</evidence>
<feature type="compositionally biased region" description="Basic and acidic residues" evidence="4">
    <location>
        <begin position="711"/>
        <end position="728"/>
    </location>
</feature>
<evidence type="ECO:0000259" key="5">
    <source>
        <dbReference type="Pfam" id="PF04112"/>
    </source>
</evidence>
<dbReference type="Pfam" id="PF04112">
    <property type="entry name" value="Mak10"/>
    <property type="match status" value="1"/>
</dbReference>
<keyword evidence="3" id="KW-0963">Cytoplasm</keyword>
<dbReference type="InterPro" id="IPR007244">
    <property type="entry name" value="Naa35_N"/>
</dbReference>
<comment type="similarity">
    <text evidence="2">Belongs to the MAK10 family.</text>
</comment>
<dbReference type="InterPro" id="IPR057983">
    <property type="entry name" value="NAA35-like_N"/>
</dbReference>
<evidence type="ECO:0000256" key="1">
    <source>
        <dbReference type="ARBA" id="ARBA00004496"/>
    </source>
</evidence>